<sequence length="86" mass="9515">MSVKVQTSLRIDADKLAEAKLVLAQLGMNFSEAVNIFASLIVAKQGLPFEVILPNDETRAAMQDVREGRNVEATSLEQLQREIRTS</sequence>
<gene>
    <name evidence="3" type="ORF">CRENPOLYSF2_3390007</name>
</gene>
<dbReference type="GO" id="GO:0015643">
    <property type="term" value="F:toxic substance binding"/>
    <property type="evidence" value="ECO:0007669"/>
    <property type="project" value="InterPro"/>
</dbReference>
<accession>A0A1R4HBE7</accession>
<dbReference type="NCBIfam" id="TIGR02384">
    <property type="entry name" value="RelB_DinJ"/>
    <property type="match status" value="1"/>
</dbReference>
<evidence type="ECO:0000313" key="4">
    <source>
        <dbReference type="Proteomes" id="UP000195442"/>
    </source>
</evidence>
<dbReference type="InterPro" id="IPR007337">
    <property type="entry name" value="RelB/DinJ"/>
</dbReference>
<dbReference type="PIRSF" id="PIRSF003108">
    <property type="entry name" value="DinJ"/>
    <property type="match status" value="1"/>
</dbReference>
<dbReference type="PANTHER" id="PTHR38781:SF1">
    <property type="entry name" value="ANTITOXIN DINJ-RELATED"/>
    <property type="match status" value="1"/>
</dbReference>
<dbReference type="InterPro" id="IPR026262">
    <property type="entry name" value="DinJ"/>
</dbReference>
<evidence type="ECO:0000256" key="2">
    <source>
        <dbReference type="ARBA" id="ARBA00022649"/>
    </source>
</evidence>
<evidence type="ECO:0000313" key="3">
    <source>
        <dbReference type="EMBL" id="SJM93539.1"/>
    </source>
</evidence>
<dbReference type="Gene3D" id="1.10.1220.10">
    <property type="entry name" value="Met repressor-like"/>
    <property type="match status" value="1"/>
</dbReference>
<keyword evidence="4" id="KW-1185">Reference proteome</keyword>
<keyword evidence="2" id="KW-1277">Toxin-antitoxin system</keyword>
<dbReference type="EMBL" id="FUKJ01000267">
    <property type="protein sequence ID" value="SJM93539.1"/>
    <property type="molecule type" value="Genomic_DNA"/>
</dbReference>
<dbReference type="OrthoDB" id="3174560at2"/>
<organism evidence="3 4">
    <name type="scientific">Crenothrix polyspora</name>
    <dbReference type="NCBI Taxonomy" id="360316"/>
    <lineage>
        <taxon>Bacteria</taxon>
        <taxon>Pseudomonadati</taxon>
        <taxon>Pseudomonadota</taxon>
        <taxon>Gammaproteobacteria</taxon>
        <taxon>Methylococcales</taxon>
        <taxon>Crenotrichaceae</taxon>
        <taxon>Crenothrix</taxon>
    </lineage>
</organism>
<dbReference type="GO" id="GO:0006351">
    <property type="term" value="P:DNA-templated transcription"/>
    <property type="evidence" value="ECO:0007669"/>
    <property type="project" value="TreeGrafter"/>
</dbReference>
<comment type="similarity">
    <text evidence="1">Belongs to the RelB/DinJ antitoxin family.</text>
</comment>
<dbReference type="GO" id="GO:0006355">
    <property type="term" value="P:regulation of DNA-templated transcription"/>
    <property type="evidence" value="ECO:0007669"/>
    <property type="project" value="InterPro"/>
</dbReference>
<name>A0A1R4HBE7_9GAMM</name>
<dbReference type="GO" id="GO:0000987">
    <property type="term" value="F:cis-regulatory region sequence-specific DNA binding"/>
    <property type="evidence" value="ECO:0007669"/>
    <property type="project" value="InterPro"/>
</dbReference>
<reference evidence="4" key="1">
    <citation type="submission" date="2017-02" db="EMBL/GenBank/DDBJ databases">
        <authorList>
            <person name="Daims H."/>
        </authorList>
    </citation>
    <scope>NUCLEOTIDE SEQUENCE [LARGE SCALE GENOMIC DNA]</scope>
</reference>
<dbReference type="AlphaFoldDB" id="A0A1R4HBE7"/>
<dbReference type="GO" id="GO:0044010">
    <property type="term" value="P:single-species biofilm formation"/>
    <property type="evidence" value="ECO:0007669"/>
    <property type="project" value="InterPro"/>
</dbReference>
<dbReference type="RefSeq" id="WP_087147426.1">
    <property type="nucleotide sequence ID" value="NZ_FUKJ01000267.1"/>
</dbReference>
<dbReference type="Proteomes" id="UP000195442">
    <property type="component" value="Unassembled WGS sequence"/>
</dbReference>
<proteinExistence type="inferred from homology"/>
<evidence type="ECO:0000256" key="1">
    <source>
        <dbReference type="ARBA" id="ARBA00010562"/>
    </source>
</evidence>
<protein>
    <submittedName>
        <fullName evidence="3">RelB antitoxin</fullName>
    </submittedName>
</protein>
<dbReference type="InterPro" id="IPR013321">
    <property type="entry name" value="Arc_rbn_hlx_hlx"/>
</dbReference>
<dbReference type="Pfam" id="PF04221">
    <property type="entry name" value="RelB"/>
    <property type="match status" value="1"/>
</dbReference>
<dbReference type="PANTHER" id="PTHR38781">
    <property type="entry name" value="ANTITOXIN DINJ-RELATED"/>
    <property type="match status" value="1"/>
</dbReference>